<dbReference type="EMBL" id="VBAN01000008">
    <property type="protein sequence ID" value="TMI85470.1"/>
    <property type="molecule type" value="Genomic_DNA"/>
</dbReference>
<protein>
    <submittedName>
        <fullName evidence="1">Uncharacterized protein</fullName>
    </submittedName>
</protein>
<accession>A0A537JPQ3</accession>
<organism evidence="1 2">
    <name type="scientific">Candidatus Segetimicrobium genomatis</name>
    <dbReference type="NCBI Taxonomy" id="2569760"/>
    <lineage>
        <taxon>Bacteria</taxon>
        <taxon>Bacillati</taxon>
        <taxon>Candidatus Sysuimicrobiota</taxon>
        <taxon>Candidatus Sysuimicrobiia</taxon>
        <taxon>Candidatus Sysuimicrobiales</taxon>
        <taxon>Candidatus Segetimicrobiaceae</taxon>
        <taxon>Candidatus Segetimicrobium</taxon>
    </lineage>
</organism>
<dbReference type="AlphaFoldDB" id="A0A537JPQ3"/>
<proteinExistence type="predicted"/>
<gene>
    <name evidence="1" type="ORF">E6H03_00270</name>
</gene>
<sequence length="115" mass="13189">MTYAPEVVVYHTRPLTARSFCAQHFNYGCGAFYFHTLRARDGDGRVRLEPGSFYLNMFRRAFTEASGPRACALVMLLAVTQAANASGFFWSKLRRPRLGSDRPFRLKHRWVQEGP</sequence>
<evidence type="ECO:0000313" key="2">
    <source>
        <dbReference type="Proteomes" id="UP000318093"/>
    </source>
</evidence>
<reference evidence="1 2" key="1">
    <citation type="journal article" date="2019" name="Nat. Microbiol.">
        <title>Mediterranean grassland soil C-N compound turnover is dependent on rainfall and depth, and is mediated by genomically divergent microorganisms.</title>
        <authorList>
            <person name="Diamond S."/>
            <person name="Andeer P.F."/>
            <person name="Li Z."/>
            <person name="Crits-Christoph A."/>
            <person name="Burstein D."/>
            <person name="Anantharaman K."/>
            <person name="Lane K.R."/>
            <person name="Thomas B.C."/>
            <person name="Pan C."/>
            <person name="Northen T.R."/>
            <person name="Banfield J.F."/>
        </authorList>
    </citation>
    <scope>NUCLEOTIDE SEQUENCE [LARGE SCALE GENOMIC DNA]</scope>
    <source>
        <strain evidence="1">NP_6</strain>
    </source>
</reference>
<dbReference type="Proteomes" id="UP000318093">
    <property type="component" value="Unassembled WGS sequence"/>
</dbReference>
<name>A0A537JPQ3_9BACT</name>
<evidence type="ECO:0000313" key="1">
    <source>
        <dbReference type="EMBL" id="TMI85470.1"/>
    </source>
</evidence>
<comment type="caution">
    <text evidence="1">The sequence shown here is derived from an EMBL/GenBank/DDBJ whole genome shotgun (WGS) entry which is preliminary data.</text>
</comment>